<keyword evidence="3" id="KW-1185">Reference proteome</keyword>
<evidence type="ECO:0000313" key="3">
    <source>
        <dbReference type="Proteomes" id="UP001157167"/>
    </source>
</evidence>
<gene>
    <name evidence="2" type="ORF">GCM10007933_29140</name>
</gene>
<reference evidence="3" key="1">
    <citation type="journal article" date="2019" name="Int. J. Syst. Evol. Microbiol.">
        <title>The Global Catalogue of Microorganisms (GCM) 10K type strain sequencing project: providing services to taxonomists for standard genome sequencing and annotation.</title>
        <authorList>
            <consortium name="The Broad Institute Genomics Platform"/>
            <consortium name="The Broad Institute Genome Sequencing Center for Infectious Disease"/>
            <person name="Wu L."/>
            <person name="Ma J."/>
        </authorList>
    </citation>
    <scope>NUCLEOTIDE SEQUENCE [LARGE SCALE GENOMIC DNA]</scope>
    <source>
        <strain evidence="3">NBRC 102407</strain>
    </source>
</reference>
<dbReference type="EMBL" id="BSPX01000048">
    <property type="protein sequence ID" value="GLT23448.1"/>
    <property type="molecule type" value="Genomic_DNA"/>
</dbReference>
<proteinExistence type="predicted"/>
<evidence type="ECO:0008006" key="4">
    <source>
        <dbReference type="Google" id="ProtNLM"/>
    </source>
</evidence>
<keyword evidence="1" id="KW-0472">Membrane</keyword>
<keyword evidence="1" id="KW-1133">Transmembrane helix</keyword>
<comment type="caution">
    <text evidence="2">The sequence shown here is derived from an EMBL/GenBank/DDBJ whole genome shotgun (WGS) entry which is preliminary data.</text>
</comment>
<protein>
    <recommendedName>
        <fullName evidence="4">DUF350 domain-containing protein</fullName>
    </recommendedName>
</protein>
<feature type="transmembrane region" description="Helical" evidence="1">
    <location>
        <begin position="70"/>
        <end position="93"/>
    </location>
</feature>
<feature type="transmembrane region" description="Helical" evidence="1">
    <location>
        <begin position="141"/>
        <end position="159"/>
    </location>
</feature>
<dbReference type="Proteomes" id="UP001157167">
    <property type="component" value="Unassembled WGS sequence"/>
</dbReference>
<keyword evidence="1" id="KW-0812">Transmembrane</keyword>
<feature type="transmembrane region" description="Helical" evidence="1">
    <location>
        <begin position="105"/>
        <end position="129"/>
    </location>
</feature>
<accession>A0ABQ6FCV9</accession>
<name>A0ABQ6FCV9_9RHOO</name>
<sequence>MTRSNIVFGGLVTALLLLGAWLGYLLAGYEKLATYKLLNIIGIVYGLLGIVVLAEFVTKNEPIKAFMVHWVAGVLLWAHTIIPLGALAGAGIGHSLPSAAVTAKFFVSFFCYSLLVLAILEAVVFNPKFKRLQGLATRSQSFGLILLLSGVVVQLIAALQDFNS</sequence>
<organism evidence="2 3">
    <name type="scientific">Zoogloea oryzae</name>
    <dbReference type="NCBI Taxonomy" id="310767"/>
    <lineage>
        <taxon>Bacteria</taxon>
        <taxon>Pseudomonadati</taxon>
        <taxon>Pseudomonadota</taxon>
        <taxon>Betaproteobacteria</taxon>
        <taxon>Rhodocyclales</taxon>
        <taxon>Zoogloeaceae</taxon>
        <taxon>Zoogloea</taxon>
    </lineage>
</organism>
<evidence type="ECO:0000256" key="1">
    <source>
        <dbReference type="SAM" id="Phobius"/>
    </source>
</evidence>
<evidence type="ECO:0000313" key="2">
    <source>
        <dbReference type="EMBL" id="GLT23448.1"/>
    </source>
</evidence>
<dbReference type="RefSeq" id="WP_284188654.1">
    <property type="nucleotide sequence ID" value="NZ_BSPX01000048.1"/>
</dbReference>
<feature type="transmembrane region" description="Helical" evidence="1">
    <location>
        <begin position="37"/>
        <end position="58"/>
    </location>
</feature>